<dbReference type="InterPro" id="IPR000182">
    <property type="entry name" value="GNAT_dom"/>
</dbReference>
<dbReference type="InterPro" id="IPR016181">
    <property type="entry name" value="Acyl_CoA_acyltransferase"/>
</dbReference>
<organism evidence="2 3">
    <name type="scientific">Metabacillus litoralis</name>
    <dbReference type="NCBI Taxonomy" id="152268"/>
    <lineage>
        <taxon>Bacteria</taxon>
        <taxon>Bacillati</taxon>
        <taxon>Bacillota</taxon>
        <taxon>Bacilli</taxon>
        <taxon>Bacillales</taxon>
        <taxon>Bacillaceae</taxon>
        <taxon>Metabacillus</taxon>
    </lineage>
</organism>
<reference evidence="2 3" key="1">
    <citation type="journal article" date="2005" name="Int. J. Syst. Evol. Microbiol.">
        <title>Bacillus litoralis sp. nov., isolated from a tidal flat of the Yellow Sea in Korea.</title>
        <authorList>
            <person name="Yoon J.H."/>
            <person name="Oh T.K."/>
        </authorList>
    </citation>
    <scope>NUCLEOTIDE SEQUENCE [LARGE SCALE GENOMIC DNA]</scope>
    <source>
        <strain evidence="2 3">SW-211</strain>
    </source>
</reference>
<dbReference type="SUPFAM" id="SSF55729">
    <property type="entry name" value="Acyl-CoA N-acyltransferases (Nat)"/>
    <property type="match status" value="1"/>
</dbReference>
<dbReference type="Pfam" id="PF00583">
    <property type="entry name" value="Acetyltransf_1"/>
    <property type="match status" value="1"/>
</dbReference>
<accession>A0A5C6W4X3</accession>
<dbReference type="RefSeq" id="WP_146945858.1">
    <property type="nucleotide sequence ID" value="NZ_VOQF01000001.1"/>
</dbReference>
<feature type="domain" description="N-acetyltransferase" evidence="1">
    <location>
        <begin position="5"/>
        <end position="158"/>
    </location>
</feature>
<dbReference type="EMBL" id="VOQF01000001">
    <property type="protein sequence ID" value="TXC92997.1"/>
    <property type="molecule type" value="Genomic_DNA"/>
</dbReference>
<proteinExistence type="predicted"/>
<name>A0A5C6W4X3_9BACI</name>
<sequence length="167" mass="19369">MSNEIVIRQMCSKDWDYVRNIYIEGIATKNATFQKHAPSWEQWDLEHIVNCRFVAQEDHVILGWAALSPVSSRSVYSGVAEVSLYVSQRWKGKGIGSLLLQSLIEQSEGSGFWMLQSSIFKENYSSLYIHKKYGFREVGKREKIAKLDDKWRDVILLERRSHKVGIN</sequence>
<evidence type="ECO:0000313" key="3">
    <source>
        <dbReference type="Proteomes" id="UP000321363"/>
    </source>
</evidence>
<keyword evidence="3" id="KW-1185">Reference proteome</keyword>
<dbReference type="CDD" id="cd04301">
    <property type="entry name" value="NAT_SF"/>
    <property type="match status" value="1"/>
</dbReference>
<dbReference type="Gene3D" id="3.40.630.30">
    <property type="match status" value="1"/>
</dbReference>
<dbReference type="OrthoDB" id="9798006at2"/>
<dbReference type="PROSITE" id="PS51186">
    <property type="entry name" value="GNAT"/>
    <property type="match status" value="1"/>
</dbReference>
<evidence type="ECO:0000259" key="1">
    <source>
        <dbReference type="PROSITE" id="PS51186"/>
    </source>
</evidence>
<dbReference type="Proteomes" id="UP000321363">
    <property type="component" value="Unassembled WGS sequence"/>
</dbReference>
<evidence type="ECO:0000313" key="2">
    <source>
        <dbReference type="EMBL" id="TXC92997.1"/>
    </source>
</evidence>
<keyword evidence="2" id="KW-0808">Transferase</keyword>
<dbReference type="GO" id="GO:0016747">
    <property type="term" value="F:acyltransferase activity, transferring groups other than amino-acyl groups"/>
    <property type="evidence" value="ECO:0007669"/>
    <property type="project" value="InterPro"/>
</dbReference>
<gene>
    <name evidence="2" type="ORF">FS935_02035</name>
</gene>
<dbReference type="AlphaFoldDB" id="A0A5C6W4X3"/>
<comment type="caution">
    <text evidence="2">The sequence shown here is derived from an EMBL/GenBank/DDBJ whole genome shotgun (WGS) entry which is preliminary data.</text>
</comment>
<protein>
    <submittedName>
        <fullName evidence="2">N-acetyltransferase</fullName>
    </submittedName>
</protein>